<dbReference type="OrthoDB" id="6121517at2"/>
<protein>
    <recommendedName>
        <fullName evidence="9">Type II secretion system protein I</fullName>
        <shortName evidence="9">T2SS minor pseudopilin I</shortName>
    </recommendedName>
</protein>
<accession>A0A432ZCV0</accession>
<dbReference type="RefSeq" id="WP_126784514.1">
    <property type="nucleotide sequence ID" value="NZ_PIQF01000002.1"/>
</dbReference>
<dbReference type="InterPro" id="IPR012902">
    <property type="entry name" value="N_methyl_site"/>
</dbReference>
<dbReference type="Proteomes" id="UP000287908">
    <property type="component" value="Unassembled WGS sequence"/>
</dbReference>
<gene>
    <name evidence="11" type="primary">gspI</name>
    <name evidence="11" type="ORF">CWI81_06550</name>
</gene>
<evidence type="ECO:0000256" key="3">
    <source>
        <dbReference type="ARBA" id="ARBA00022475"/>
    </source>
</evidence>
<dbReference type="SUPFAM" id="SSF54523">
    <property type="entry name" value="Pili subunits"/>
    <property type="match status" value="1"/>
</dbReference>
<comment type="caution">
    <text evidence="11">The sequence shown here is derived from an EMBL/GenBank/DDBJ whole genome shotgun (WGS) entry which is preliminary data.</text>
</comment>
<keyword evidence="6" id="KW-0812">Transmembrane</keyword>
<comment type="function">
    <text evidence="9">Component of the type II secretion system required for the energy-dependent secretion of extracellular factors such as proteases and toxins from the periplasm.</text>
</comment>
<evidence type="ECO:0000256" key="7">
    <source>
        <dbReference type="ARBA" id="ARBA00022989"/>
    </source>
</evidence>
<dbReference type="PANTHER" id="PTHR38779:SF2">
    <property type="entry name" value="TYPE II SECRETION SYSTEM PROTEIN I-RELATED"/>
    <property type="match status" value="1"/>
</dbReference>
<evidence type="ECO:0000313" key="12">
    <source>
        <dbReference type="Proteomes" id="UP000287908"/>
    </source>
</evidence>
<keyword evidence="4 9" id="KW-0488">Methylation</keyword>
<comment type="similarity">
    <text evidence="2 9">Belongs to the GSP I family.</text>
</comment>
<keyword evidence="3" id="KW-1003">Cell membrane</keyword>
<name>A0A432ZCV0_9GAMM</name>
<organism evidence="11 12">
    <name type="scientific">Idiomarina seosinensis</name>
    <dbReference type="NCBI Taxonomy" id="281739"/>
    <lineage>
        <taxon>Bacteria</taxon>
        <taxon>Pseudomonadati</taxon>
        <taxon>Pseudomonadota</taxon>
        <taxon>Gammaproteobacteria</taxon>
        <taxon>Alteromonadales</taxon>
        <taxon>Idiomarinaceae</taxon>
        <taxon>Idiomarina</taxon>
    </lineage>
</organism>
<reference evidence="11 12" key="1">
    <citation type="journal article" date="2011" name="Front. Microbiol.">
        <title>Genomic signatures of strain selection and enhancement in Bacillus atrophaeus var. globigii, a historical biowarfare simulant.</title>
        <authorList>
            <person name="Gibbons H.S."/>
            <person name="Broomall S.M."/>
            <person name="McNew L.A."/>
            <person name="Daligault H."/>
            <person name="Chapman C."/>
            <person name="Bruce D."/>
            <person name="Karavis M."/>
            <person name="Krepps M."/>
            <person name="McGregor P.A."/>
            <person name="Hong C."/>
            <person name="Park K.H."/>
            <person name="Akmal A."/>
            <person name="Feldman A."/>
            <person name="Lin J.S."/>
            <person name="Chang W.E."/>
            <person name="Higgs B.W."/>
            <person name="Demirev P."/>
            <person name="Lindquist J."/>
            <person name="Liem A."/>
            <person name="Fochler E."/>
            <person name="Read T.D."/>
            <person name="Tapia R."/>
            <person name="Johnson S."/>
            <person name="Bishop-Lilly K.A."/>
            <person name="Detter C."/>
            <person name="Han C."/>
            <person name="Sozhamannan S."/>
            <person name="Rosenzweig C.N."/>
            <person name="Skowronski E.W."/>
        </authorList>
    </citation>
    <scope>NUCLEOTIDE SEQUENCE [LARGE SCALE GENOMIC DNA]</scope>
    <source>
        <strain evidence="11 12">CL-SP19</strain>
    </source>
</reference>
<proteinExistence type="inferred from homology"/>
<evidence type="ECO:0000256" key="9">
    <source>
        <dbReference type="RuleBase" id="RU368030"/>
    </source>
</evidence>
<evidence type="ECO:0000256" key="5">
    <source>
        <dbReference type="ARBA" id="ARBA00022519"/>
    </source>
</evidence>
<sequence>MALKSPPQSGFTLIEVMVALAIFALAAVAALQAASGHISGLSSLQDKTYAQYVASNRLAELALQRSWPISDNKTGEAMMGDQRWRWQQQVTETVTPNVVAVTVSVGRAGDEGEAIQLVSYLRKPVSKTESSVAPQ</sequence>
<feature type="domain" description="Type II secretion system protein GspI C-terminal" evidence="10">
    <location>
        <begin position="44"/>
        <end position="121"/>
    </location>
</feature>
<dbReference type="GO" id="GO:0015627">
    <property type="term" value="C:type II protein secretion system complex"/>
    <property type="evidence" value="ECO:0007669"/>
    <property type="project" value="UniProtKB-UniRule"/>
</dbReference>
<evidence type="ECO:0000256" key="1">
    <source>
        <dbReference type="ARBA" id="ARBA00004377"/>
    </source>
</evidence>
<keyword evidence="5 9" id="KW-0997">Cell inner membrane</keyword>
<dbReference type="Pfam" id="PF02501">
    <property type="entry name" value="T2SSI"/>
    <property type="match status" value="1"/>
</dbReference>
<dbReference type="EMBL" id="PIQF01000002">
    <property type="protein sequence ID" value="RUO75785.1"/>
    <property type="molecule type" value="Genomic_DNA"/>
</dbReference>
<evidence type="ECO:0000256" key="6">
    <source>
        <dbReference type="ARBA" id="ARBA00022692"/>
    </source>
</evidence>
<dbReference type="GO" id="GO:0005886">
    <property type="term" value="C:plasma membrane"/>
    <property type="evidence" value="ECO:0007669"/>
    <property type="project" value="UniProtKB-SubCell"/>
</dbReference>
<keyword evidence="8" id="KW-0472">Membrane</keyword>
<dbReference type="Pfam" id="PF07963">
    <property type="entry name" value="N_methyl"/>
    <property type="match status" value="1"/>
</dbReference>
<comment type="PTM">
    <text evidence="9">Cleaved by prepilin peptidase.</text>
</comment>
<dbReference type="InterPro" id="IPR045584">
    <property type="entry name" value="Pilin-like"/>
</dbReference>
<keyword evidence="7" id="KW-1133">Transmembrane helix</keyword>
<dbReference type="NCBIfam" id="TIGR02532">
    <property type="entry name" value="IV_pilin_GFxxxE"/>
    <property type="match status" value="1"/>
</dbReference>
<evidence type="ECO:0000313" key="11">
    <source>
        <dbReference type="EMBL" id="RUO75785.1"/>
    </source>
</evidence>
<keyword evidence="12" id="KW-1185">Reference proteome</keyword>
<dbReference type="InterPro" id="IPR003413">
    <property type="entry name" value="T2SS_GspI_C"/>
</dbReference>
<evidence type="ECO:0000259" key="10">
    <source>
        <dbReference type="Pfam" id="PF02501"/>
    </source>
</evidence>
<dbReference type="PROSITE" id="PS00409">
    <property type="entry name" value="PROKAR_NTER_METHYL"/>
    <property type="match status" value="1"/>
</dbReference>
<dbReference type="GO" id="GO:0015628">
    <property type="term" value="P:protein secretion by the type II secretion system"/>
    <property type="evidence" value="ECO:0007669"/>
    <property type="project" value="UniProtKB-UniRule"/>
</dbReference>
<dbReference type="PANTHER" id="PTHR38779">
    <property type="entry name" value="TYPE II SECRETION SYSTEM PROTEIN I-RELATED"/>
    <property type="match status" value="1"/>
</dbReference>
<dbReference type="NCBIfam" id="TIGR01707">
    <property type="entry name" value="gspI"/>
    <property type="match status" value="1"/>
</dbReference>
<dbReference type="Gene3D" id="3.30.1300.30">
    <property type="entry name" value="GSPII I/J protein-like"/>
    <property type="match status" value="1"/>
</dbReference>
<evidence type="ECO:0000256" key="8">
    <source>
        <dbReference type="ARBA" id="ARBA00023136"/>
    </source>
</evidence>
<dbReference type="AlphaFoldDB" id="A0A432ZCV0"/>
<evidence type="ECO:0000256" key="4">
    <source>
        <dbReference type="ARBA" id="ARBA00022481"/>
    </source>
</evidence>
<comment type="subcellular location">
    <subcellularLocation>
        <location evidence="1 9">Cell inner membrane</location>
        <topology evidence="1 9">Single-pass membrane protein</topology>
    </subcellularLocation>
</comment>
<evidence type="ECO:0000256" key="2">
    <source>
        <dbReference type="ARBA" id="ARBA00008358"/>
    </source>
</evidence>
<dbReference type="InterPro" id="IPR010052">
    <property type="entry name" value="T2SS_protein-GspI"/>
</dbReference>
<comment type="subunit">
    <text evidence="9">Type II secretion is composed of four main components: the outer membrane complex, the inner membrane complex, the cytoplasmic secretion ATPase and the periplasm-spanning pseudopilus.</text>
</comment>